<feature type="domain" description="Ketopantoate reductase C-terminal" evidence="13">
    <location>
        <begin position="174"/>
        <end position="289"/>
    </location>
</feature>
<dbReference type="AlphaFoldDB" id="A0A1B3XLU2"/>
<dbReference type="UniPathway" id="UPA00028">
    <property type="reaction ID" value="UER00004"/>
</dbReference>
<feature type="domain" description="Ketopantoate reductase N-terminal" evidence="12">
    <location>
        <begin position="3"/>
        <end position="147"/>
    </location>
</feature>
<evidence type="ECO:0000256" key="3">
    <source>
        <dbReference type="ARBA" id="ARBA00007870"/>
    </source>
</evidence>
<dbReference type="PANTHER" id="PTHR43765">
    <property type="entry name" value="2-DEHYDROPANTOATE 2-REDUCTASE-RELATED"/>
    <property type="match status" value="1"/>
</dbReference>
<evidence type="ECO:0000313" key="15">
    <source>
        <dbReference type="Proteomes" id="UP000077926"/>
    </source>
</evidence>
<evidence type="ECO:0000256" key="10">
    <source>
        <dbReference type="ARBA" id="ARBA00048793"/>
    </source>
</evidence>
<dbReference type="RefSeq" id="WP_064461743.1">
    <property type="nucleotide sequence ID" value="NZ_CP017080.1"/>
</dbReference>
<evidence type="ECO:0000256" key="7">
    <source>
        <dbReference type="ARBA" id="ARBA00022857"/>
    </source>
</evidence>
<evidence type="ECO:0000259" key="13">
    <source>
        <dbReference type="Pfam" id="PF08546"/>
    </source>
</evidence>
<name>A0A1B3XLU2_9BACI</name>
<keyword evidence="8 11" id="KW-0560">Oxidoreductase</keyword>
<evidence type="ECO:0000256" key="9">
    <source>
        <dbReference type="ARBA" id="ARBA00032024"/>
    </source>
</evidence>
<evidence type="ECO:0000256" key="1">
    <source>
        <dbReference type="ARBA" id="ARBA00002919"/>
    </source>
</evidence>
<evidence type="ECO:0000256" key="5">
    <source>
        <dbReference type="ARBA" id="ARBA00019465"/>
    </source>
</evidence>
<comment type="similarity">
    <text evidence="3 11">Belongs to the ketopantoate reductase family.</text>
</comment>
<accession>A0A1B3XLU2</accession>
<keyword evidence="15" id="KW-1185">Reference proteome</keyword>
<gene>
    <name evidence="14" type="ORF">ABE28_007460</name>
</gene>
<dbReference type="Gene3D" id="3.40.50.720">
    <property type="entry name" value="NAD(P)-binding Rossmann-like Domain"/>
    <property type="match status" value="1"/>
</dbReference>
<dbReference type="InterPro" id="IPR003710">
    <property type="entry name" value="ApbA"/>
</dbReference>
<proteinExistence type="inferred from homology"/>
<evidence type="ECO:0000256" key="4">
    <source>
        <dbReference type="ARBA" id="ARBA00013014"/>
    </source>
</evidence>
<dbReference type="InterPro" id="IPR036291">
    <property type="entry name" value="NAD(P)-bd_dom_sf"/>
</dbReference>
<dbReference type="InterPro" id="IPR013328">
    <property type="entry name" value="6PGD_dom2"/>
</dbReference>
<evidence type="ECO:0000256" key="6">
    <source>
        <dbReference type="ARBA" id="ARBA00022655"/>
    </source>
</evidence>
<dbReference type="PANTHER" id="PTHR43765:SF2">
    <property type="entry name" value="2-DEHYDROPANTOATE 2-REDUCTASE"/>
    <property type="match status" value="1"/>
</dbReference>
<dbReference type="SUPFAM" id="SSF51735">
    <property type="entry name" value="NAD(P)-binding Rossmann-fold domains"/>
    <property type="match status" value="1"/>
</dbReference>
<dbReference type="GO" id="GO:0005737">
    <property type="term" value="C:cytoplasm"/>
    <property type="evidence" value="ECO:0007669"/>
    <property type="project" value="TreeGrafter"/>
</dbReference>
<comment type="catalytic activity">
    <reaction evidence="10 11">
        <text>(R)-pantoate + NADP(+) = 2-dehydropantoate + NADPH + H(+)</text>
        <dbReference type="Rhea" id="RHEA:16233"/>
        <dbReference type="ChEBI" id="CHEBI:11561"/>
        <dbReference type="ChEBI" id="CHEBI:15378"/>
        <dbReference type="ChEBI" id="CHEBI:15980"/>
        <dbReference type="ChEBI" id="CHEBI:57783"/>
        <dbReference type="ChEBI" id="CHEBI:58349"/>
        <dbReference type="EC" id="1.1.1.169"/>
    </reaction>
</comment>
<dbReference type="Pfam" id="PF08546">
    <property type="entry name" value="ApbA_C"/>
    <property type="match status" value="1"/>
</dbReference>
<evidence type="ECO:0000313" key="14">
    <source>
        <dbReference type="EMBL" id="AOH54187.1"/>
    </source>
</evidence>
<dbReference type="KEGG" id="bmur:ABE28_007460"/>
<dbReference type="STRING" id="264697.ABE28_007460"/>
<reference evidence="14 15" key="1">
    <citation type="submission" date="2016-08" db="EMBL/GenBank/DDBJ databases">
        <title>Complete genome sequence of Bacillus muralis G25-68, a strain with toxicity to nematodes.</title>
        <authorList>
            <person name="Zheng Z."/>
        </authorList>
    </citation>
    <scope>NUCLEOTIDE SEQUENCE [LARGE SCALE GENOMIC DNA]</scope>
    <source>
        <strain evidence="14 15">G25-68</strain>
    </source>
</reference>
<dbReference type="NCBIfam" id="NF005093">
    <property type="entry name" value="PRK06522.2-4"/>
    <property type="match status" value="1"/>
</dbReference>
<dbReference type="SUPFAM" id="SSF48179">
    <property type="entry name" value="6-phosphogluconate dehydrogenase C-terminal domain-like"/>
    <property type="match status" value="1"/>
</dbReference>
<dbReference type="GO" id="GO:0015940">
    <property type="term" value="P:pantothenate biosynthetic process"/>
    <property type="evidence" value="ECO:0007669"/>
    <property type="project" value="UniProtKB-UniPathway"/>
</dbReference>
<dbReference type="Gene3D" id="1.10.1040.10">
    <property type="entry name" value="N-(1-d-carboxylethyl)-l-norvaline Dehydrogenase, domain 2"/>
    <property type="match status" value="1"/>
</dbReference>
<evidence type="ECO:0000256" key="8">
    <source>
        <dbReference type="ARBA" id="ARBA00023002"/>
    </source>
</evidence>
<dbReference type="OrthoDB" id="9800163at2"/>
<evidence type="ECO:0000256" key="2">
    <source>
        <dbReference type="ARBA" id="ARBA00004994"/>
    </source>
</evidence>
<dbReference type="GO" id="GO:0008677">
    <property type="term" value="F:2-dehydropantoate 2-reductase activity"/>
    <property type="evidence" value="ECO:0007669"/>
    <property type="project" value="UniProtKB-EC"/>
</dbReference>
<dbReference type="GO" id="GO:0050661">
    <property type="term" value="F:NADP binding"/>
    <property type="evidence" value="ECO:0007669"/>
    <property type="project" value="TreeGrafter"/>
</dbReference>
<organism evidence="14 15">
    <name type="scientific">Peribacillus muralis</name>
    <dbReference type="NCBI Taxonomy" id="264697"/>
    <lineage>
        <taxon>Bacteria</taxon>
        <taxon>Bacillati</taxon>
        <taxon>Bacillota</taxon>
        <taxon>Bacilli</taxon>
        <taxon>Bacillales</taxon>
        <taxon>Bacillaceae</taxon>
        <taxon>Peribacillus</taxon>
    </lineage>
</organism>
<protein>
    <recommendedName>
        <fullName evidence="5 11">2-dehydropantoate 2-reductase</fullName>
        <ecNumber evidence="4 11">1.1.1.169</ecNumber>
    </recommendedName>
    <alternativeName>
        <fullName evidence="9 11">Ketopantoate reductase</fullName>
    </alternativeName>
</protein>
<dbReference type="InterPro" id="IPR008927">
    <property type="entry name" value="6-PGluconate_DH-like_C_sf"/>
</dbReference>
<keyword evidence="7 11" id="KW-0521">NADP</keyword>
<dbReference type="InterPro" id="IPR013332">
    <property type="entry name" value="KPR_N"/>
</dbReference>
<comment type="pathway">
    <text evidence="2 11">Cofactor biosynthesis; (R)-pantothenate biosynthesis; (R)-pantoate from 3-methyl-2-oxobutanoate: step 2/2.</text>
</comment>
<dbReference type="EMBL" id="CP017080">
    <property type="protein sequence ID" value="AOH54187.1"/>
    <property type="molecule type" value="Genomic_DNA"/>
</dbReference>
<sequence length="294" mass="32401">MRIGIIGGGAIGLLFASHLSGKHSVTVYTRTVQQASIINHEGIRLIQEGESRLLDCVMSKSLDGGVTDQDLLILAVKQYQLQHILPAINRLDVPLLFLQNGYGHIAHLEQLQSRAIYVGIVEHGALRHNANTVEHTGLGLTRIASFKGELDRLSLLNERMDGFPFARSEDYHSMLLDKLLVNAVINPLTAILQVKNGVLITNVFYYQLFQELFDEISSILEVENKAESFEHVKTVCMATAGNRSSMLKDLENGSQTEIDAILGHILSMAKHKGKTDVMASSLFKMIKGKETLGG</sequence>
<comment type="function">
    <text evidence="1 11">Catalyzes the NADPH-dependent reduction of ketopantoate into pantoic acid.</text>
</comment>
<dbReference type="Pfam" id="PF02558">
    <property type="entry name" value="ApbA"/>
    <property type="match status" value="1"/>
</dbReference>
<keyword evidence="6 11" id="KW-0566">Pantothenate biosynthesis</keyword>
<evidence type="ECO:0000256" key="11">
    <source>
        <dbReference type="RuleBase" id="RU362068"/>
    </source>
</evidence>
<dbReference type="InterPro" id="IPR013752">
    <property type="entry name" value="KPA_reductase"/>
</dbReference>
<dbReference type="NCBIfam" id="TIGR00745">
    <property type="entry name" value="apbA_panE"/>
    <property type="match status" value="1"/>
</dbReference>
<dbReference type="InterPro" id="IPR050838">
    <property type="entry name" value="Ketopantoate_reductase"/>
</dbReference>
<dbReference type="EC" id="1.1.1.169" evidence="4 11"/>
<evidence type="ECO:0000259" key="12">
    <source>
        <dbReference type="Pfam" id="PF02558"/>
    </source>
</evidence>
<dbReference type="Proteomes" id="UP000077926">
    <property type="component" value="Chromosome"/>
</dbReference>